<proteinExistence type="predicted"/>
<organism evidence="2">
    <name type="scientific">candidate division WOR-3 bacterium</name>
    <dbReference type="NCBI Taxonomy" id="2052148"/>
    <lineage>
        <taxon>Bacteria</taxon>
        <taxon>Bacteria division WOR-3</taxon>
    </lineage>
</organism>
<name>A0A7C2K277_UNCW3</name>
<reference evidence="2" key="1">
    <citation type="journal article" date="2020" name="mSystems">
        <title>Genome- and Community-Level Interaction Insights into Carbon Utilization and Element Cycling Functions of Hydrothermarchaeota in Hydrothermal Sediment.</title>
        <authorList>
            <person name="Zhou Z."/>
            <person name="Liu Y."/>
            <person name="Xu W."/>
            <person name="Pan J."/>
            <person name="Luo Z.H."/>
            <person name="Li M."/>
        </authorList>
    </citation>
    <scope>NUCLEOTIDE SEQUENCE [LARGE SCALE GENOMIC DNA]</scope>
    <source>
        <strain evidence="2">SpSt-34</strain>
    </source>
</reference>
<evidence type="ECO:0000259" key="1">
    <source>
        <dbReference type="Pfam" id="PF21818"/>
    </source>
</evidence>
<dbReference type="AlphaFoldDB" id="A0A7C2K277"/>
<comment type="caution">
    <text evidence="2">The sequence shown here is derived from an EMBL/GenBank/DDBJ whole genome shotgun (WGS) entry which is preliminary data.</text>
</comment>
<evidence type="ECO:0000313" key="2">
    <source>
        <dbReference type="EMBL" id="HEN28288.1"/>
    </source>
</evidence>
<sequence length="225" mass="26215">MVAYALGEAFEIKGELNEALKYYKEAEARFPKEEYKRKARAAAEKVTRKLEDETLIKLLARPPPLETEEHVLSLEKLDLKNYDPETTVIIVACSRTKIWHVTENAPAYVPARLAYRGESFLKFLEWMEKNQWEKKGFKWVILSAKYGFIEPWQPICNYDVSFNDEASGPISDESLYRQVMFQKILNEKRLRDFKTVICIGGKTYIEKVQKSFKDVKCQIISLTQG</sequence>
<feature type="domain" description="DUF6884" evidence="1">
    <location>
        <begin position="88"/>
        <end position="219"/>
    </location>
</feature>
<accession>A0A7C2K277</accession>
<dbReference type="EMBL" id="DSOL01000187">
    <property type="protein sequence ID" value="HEN28288.1"/>
    <property type="molecule type" value="Genomic_DNA"/>
</dbReference>
<dbReference type="InterPro" id="IPR049251">
    <property type="entry name" value="DUF6884"/>
</dbReference>
<protein>
    <recommendedName>
        <fullName evidence="1">DUF6884 domain-containing protein</fullName>
    </recommendedName>
</protein>
<dbReference type="Pfam" id="PF21818">
    <property type="entry name" value="DUF6884"/>
    <property type="match status" value="1"/>
</dbReference>
<gene>
    <name evidence="2" type="ORF">ENQ77_06540</name>
</gene>